<dbReference type="Pfam" id="PF01380">
    <property type="entry name" value="SIS"/>
    <property type="match status" value="1"/>
</dbReference>
<dbReference type="CDD" id="cd05008">
    <property type="entry name" value="SIS_GlmS_GlmD_1"/>
    <property type="match status" value="1"/>
</dbReference>
<dbReference type="AlphaFoldDB" id="A0A0U3B533"/>
<dbReference type="PANTHER" id="PTHR32502:SF3">
    <property type="entry name" value="D-GALACTOSAMINE-6-PHOSPHATE DEAMINASE AGAS-RELATED"/>
    <property type="match status" value="1"/>
</dbReference>
<evidence type="ECO:0000256" key="1">
    <source>
        <dbReference type="ARBA" id="ARBA00022737"/>
    </source>
</evidence>
<evidence type="ECO:0000313" key="4">
    <source>
        <dbReference type="Proteomes" id="UP000068447"/>
    </source>
</evidence>
<dbReference type="InterPro" id="IPR035466">
    <property type="entry name" value="GlmS/AgaS_SIS"/>
</dbReference>
<dbReference type="InterPro" id="IPR050303">
    <property type="entry name" value="GatZ_KbaZ_carbometab"/>
</dbReference>
<dbReference type="SUPFAM" id="SSF53697">
    <property type="entry name" value="SIS domain"/>
    <property type="match status" value="1"/>
</dbReference>
<dbReference type="InterPro" id="IPR046348">
    <property type="entry name" value="SIS_dom_sf"/>
</dbReference>
<evidence type="ECO:0000259" key="2">
    <source>
        <dbReference type="PROSITE" id="PS51464"/>
    </source>
</evidence>
<dbReference type="GO" id="GO:1901135">
    <property type="term" value="P:carbohydrate derivative metabolic process"/>
    <property type="evidence" value="ECO:0007669"/>
    <property type="project" value="InterPro"/>
</dbReference>
<proteinExistence type="predicted"/>
<dbReference type="OrthoDB" id="9779207at2"/>
<reference evidence="3 4" key="1">
    <citation type="submission" date="2015-12" db="EMBL/GenBank/DDBJ databases">
        <title>Complete genome of Lacimicrobium alkaliphilum KCTC 32984.</title>
        <authorList>
            <person name="Kim S.-G."/>
            <person name="Lee Y.-J."/>
        </authorList>
    </citation>
    <scope>NUCLEOTIDE SEQUENCE [LARGE SCALE GENOMIC DNA]</scope>
    <source>
        <strain evidence="3 4">YelD216</strain>
    </source>
</reference>
<keyword evidence="1" id="KW-0677">Repeat</keyword>
<dbReference type="GO" id="GO:0005886">
    <property type="term" value="C:plasma membrane"/>
    <property type="evidence" value="ECO:0007669"/>
    <property type="project" value="TreeGrafter"/>
</dbReference>
<dbReference type="Gene3D" id="3.40.50.10490">
    <property type="entry name" value="Glucose-6-phosphate isomerase like protein, domain 1"/>
    <property type="match status" value="2"/>
</dbReference>
<feature type="domain" description="SIS" evidence="2">
    <location>
        <begin position="50"/>
        <end position="214"/>
    </location>
</feature>
<dbReference type="RefSeq" id="WP_062480132.1">
    <property type="nucleotide sequence ID" value="NZ_CP013650.1"/>
</dbReference>
<dbReference type="PROSITE" id="PS51464">
    <property type="entry name" value="SIS"/>
    <property type="match status" value="2"/>
</dbReference>
<dbReference type="GO" id="GO:0097367">
    <property type="term" value="F:carbohydrate derivative binding"/>
    <property type="evidence" value="ECO:0007669"/>
    <property type="project" value="InterPro"/>
</dbReference>
<gene>
    <name evidence="3" type="ORF">AT746_10645</name>
</gene>
<dbReference type="InterPro" id="IPR001347">
    <property type="entry name" value="SIS_dom"/>
</dbReference>
<accession>A0A0U3B533</accession>
<feature type="domain" description="SIS" evidence="2">
    <location>
        <begin position="221"/>
        <end position="359"/>
    </location>
</feature>
<sequence>MSQQEFLGIDSATLEKQGAYWTAREIAQQPTIWSQLLDQYQSQQSCLQQWLQPIMGTPALRIIMTGAGTSAYIGEALRPHLTDVLGLAPGQVIEAISTTDILSNPGQYLRADVPTLMISYGRSGNSPESRAAVALADQVIGQCWHLVISCNPEGALARACQSNPCYQLFLMPEQAHDKSFAMTSSFTSMMLATLLIFAADSDQFSAMIEQSKSLLADSLSEIKALAQQDCKRLVFLGSGPLLGIAREAALKCLELTAGRLVSCYESPLGFRHGPKSMVDEQTQILLLKSGHSYTGAYDQDLLDELRSDDKAMYISSPFSQKQLEQGGLADIWLAFPYILYCQCLAFYKALYLGISADNPCPSGEVNRVVQGVTLYPYEGGR</sequence>
<organism evidence="3 4">
    <name type="scientific">Lacimicrobium alkaliphilum</name>
    <dbReference type="NCBI Taxonomy" id="1526571"/>
    <lineage>
        <taxon>Bacteria</taxon>
        <taxon>Pseudomonadati</taxon>
        <taxon>Pseudomonadota</taxon>
        <taxon>Gammaproteobacteria</taxon>
        <taxon>Alteromonadales</taxon>
        <taxon>Alteromonadaceae</taxon>
        <taxon>Lacimicrobium</taxon>
    </lineage>
</organism>
<name>A0A0U3B533_9ALTE</name>
<dbReference type="PANTHER" id="PTHR32502">
    <property type="entry name" value="N-ACETYLGALACTOSAMINE PERMEASE II COMPONENT-RELATED"/>
    <property type="match status" value="1"/>
</dbReference>
<protein>
    <recommendedName>
        <fullName evidence="2">SIS domain-containing protein</fullName>
    </recommendedName>
</protein>
<dbReference type="STRING" id="1526571.AT746_10645"/>
<keyword evidence="4" id="KW-1185">Reference proteome</keyword>
<dbReference type="EMBL" id="CP013650">
    <property type="protein sequence ID" value="ALS98681.1"/>
    <property type="molecule type" value="Genomic_DNA"/>
</dbReference>
<dbReference type="KEGG" id="lal:AT746_10645"/>
<dbReference type="Proteomes" id="UP000068447">
    <property type="component" value="Chromosome"/>
</dbReference>
<dbReference type="GO" id="GO:0009401">
    <property type="term" value="P:phosphoenolpyruvate-dependent sugar phosphotransferase system"/>
    <property type="evidence" value="ECO:0007669"/>
    <property type="project" value="TreeGrafter"/>
</dbReference>
<evidence type="ECO:0000313" key="3">
    <source>
        <dbReference type="EMBL" id="ALS98681.1"/>
    </source>
</evidence>